<proteinExistence type="predicted"/>
<dbReference type="PROSITE" id="PS50910">
    <property type="entry name" value="HEPN"/>
    <property type="match status" value="1"/>
</dbReference>
<dbReference type="Proteomes" id="UP000177416">
    <property type="component" value="Unassembled WGS sequence"/>
</dbReference>
<comment type="caution">
    <text evidence="2">The sequence shown here is derived from an EMBL/GenBank/DDBJ whole genome shotgun (WGS) entry which is preliminary data.</text>
</comment>
<dbReference type="SUPFAM" id="SSF81593">
    <property type="entry name" value="Nucleotidyltransferase substrate binding subunit/domain"/>
    <property type="match status" value="1"/>
</dbReference>
<dbReference type="SMART" id="SM00748">
    <property type="entry name" value="HEPN"/>
    <property type="match status" value="1"/>
</dbReference>
<sequence>MKKDNFTSDVKTWLAFAEYDLKSAKWQREGKIHVSACYASQQVAEKALKALLLENGKVPPKIHSLDQLITILKTIKIDTSAIESDARELDKYYITTRYPGQYGGPEELYGREDATEAIRAAEKILAFVKDRLR</sequence>
<accession>A0A1F5ZSJ4</accession>
<dbReference type="Gene3D" id="1.20.120.330">
    <property type="entry name" value="Nucleotidyltransferases domain 2"/>
    <property type="match status" value="1"/>
</dbReference>
<protein>
    <recommendedName>
        <fullName evidence="1">HEPN domain-containing protein</fullName>
    </recommendedName>
</protein>
<evidence type="ECO:0000313" key="3">
    <source>
        <dbReference type="Proteomes" id="UP000177416"/>
    </source>
</evidence>
<feature type="domain" description="HEPN" evidence="1">
    <location>
        <begin position="14"/>
        <end position="124"/>
    </location>
</feature>
<reference evidence="2 3" key="1">
    <citation type="journal article" date="2016" name="Nat. Commun.">
        <title>Thousands of microbial genomes shed light on interconnected biogeochemical processes in an aquifer system.</title>
        <authorList>
            <person name="Anantharaman K."/>
            <person name="Brown C.T."/>
            <person name="Hug L.A."/>
            <person name="Sharon I."/>
            <person name="Castelle C.J."/>
            <person name="Probst A.J."/>
            <person name="Thomas B.C."/>
            <person name="Singh A."/>
            <person name="Wilkins M.J."/>
            <person name="Karaoz U."/>
            <person name="Brodie E.L."/>
            <person name="Williams K.H."/>
            <person name="Hubbard S.S."/>
            <person name="Banfield J.F."/>
        </authorList>
    </citation>
    <scope>NUCLEOTIDE SEQUENCE [LARGE SCALE GENOMIC DNA]</scope>
</reference>
<dbReference type="EMBL" id="MFJJ01000004">
    <property type="protein sequence ID" value="OGG15314.1"/>
    <property type="molecule type" value="Genomic_DNA"/>
</dbReference>
<dbReference type="InterPro" id="IPR007842">
    <property type="entry name" value="HEPN_dom"/>
</dbReference>
<name>A0A1F5ZSJ4_9BACT</name>
<dbReference type="AlphaFoldDB" id="A0A1F5ZSJ4"/>
<evidence type="ECO:0000259" key="1">
    <source>
        <dbReference type="PROSITE" id="PS50910"/>
    </source>
</evidence>
<dbReference type="Pfam" id="PF05168">
    <property type="entry name" value="HEPN"/>
    <property type="match status" value="1"/>
</dbReference>
<organism evidence="2 3">
    <name type="scientific">Candidatus Gottesmanbacteria bacterium RIFCSPHIGHO2_01_FULL_46_14</name>
    <dbReference type="NCBI Taxonomy" id="1798380"/>
    <lineage>
        <taxon>Bacteria</taxon>
        <taxon>Candidatus Gottesmaniibacteriota</taxon>
    </lineage>
</organism>
<evidence type="ECO:0000313" key="2">
    <source>
        <dbReference type="EMBL" id="OGG15314.1"/>
    </source>
</evidence>
<gene>
    <name evidence="2" type="ORF">A2875_03820</name>
</gene>